<evidence type="ECO:0000256" key="2">
    <source>
        <dbReference type="ARBA" id="ARBA00011881"/>
    </source>
</evidence>
<reference evidence="8 9" key="1">
    <citation type="submission" date="2020-07" db="EMBL/GenBank/DDBJ databases">
        <title>Gai3-2, isolated from salt lake.</title>
        <authorList>
            <person name="Cui H."/>
            <person name="Shi X."/>
        </authorList>
    </citation>
    <scope>NUCLEOTIDE SEQUENCE [LARGE SCALE GENOMIC DNA]</scope>
    <source>
        <strain evidence="8 9">Gai3-2</strain>
        <plasmid evidence="8 9">unnamed1</plasmid>
    </source>
</reference>
<evidence type="ECO:0000256" key="5">
    <source>
        <dbReference type="PROSITE-ProRule" id="PRU10007"/>
    </source>
</evidence>
<geneLocation type="plasmid" evidence="8 9">
    <name>unnamed1</name>
</geneLocation>
<sequence length="502" mass="53277">MGATDEAERTYGDIDDVEVAPEGGWNAQFVDGEWRSAAGRDTITVNAPATRSPVGEVPRGTTDDLDEAFAVAERAQQEWANTPPQARSRIVSRVASLLEEHAGDVAHLTAIEGGGVRAKAEFEAGAAGGVAAHAAGMSLRNRGEQSDSIVPGKENIVVEEPVGVVGVITPWNFPLVLSMRAVAPALALGNAVVLKPDEHTPVTGGLLLARLFELAGLPDGLLNVVTGYGSDVGDHLSGHETPSVISFTGSTEVGRRVARNAAENLHLPALELGGNNAHVVTDDVDLDRAIEAGAFGSFTHQGQVCISINRHLVHEDVYDEYVAGLAAAAESLPVGDPLDEESVVGPIVNESQFERMISFLEDSIEMGAEVEAGGDYDDPYVEPTVLSNATNGMPTACNEHFGPIAPVIPFSSDEEAVELANDTEFGLSGSVHCRDVGRARSIADRMETGMVHINDQPLNDDPQAPFGGVKASGMGRYNDRWIADEFTTTRWISVQHEPRDYH</sequence>
<evidence type="ECO:0000256" key="4">
    <source>
        <dbReference type="ARBA" id="ARBA00023027"/>
    </source>
</evidence>
<dbReference type="AlphaFoldDB" id="A0A7D5KI31"/>
<keyword evidence="9" id="KW-1185">Reference proteome</keyword>
<dbReference type="Gene3D" id="3.40.309.10">
    <property type="entry name" value="Aldehyde Dehydrogenase, Chain A, domain 2"/>
    <property type="match status" value="1"/>
</dbReference>
<dbReference type="KEGG" id="halg:HUG10_19105"/>
<dbReference type="PANTHER" id="PTHR42986">
    <property type="entry name" value="BENZALDEHYDE DEHYDROGENASE YFMT"/>
    <property type="match status" value="1"/>
</dbReference>
<keyword evidence="4" id="KW-0520">NAD</keyword>
<feature type="active site" evidence="5">
    <location>
        <position position="271"/>
    </location>
</feature>
<organism evidence="8 9">
    <name type="scientific">Halorarum halophilum</name>
    <dbReference type="NCBI Taxonomy" id="2743090"/>
    <lineage>
        <taxon>Archaea</taxon>
        <taxon>Methanobacteriati</taxon>
        <taxon>Methanobacteriota</taxon>
        <taxon>Stenosarchaea group</taxon>
        <taxon>Halobacteria</taxon>
        <taxon>Halobacteriales</taxon>
        <taxon>Haloferacaceae</taxon>
        <taxon>Halorarum</taxon>
    </lineage>
</organism>
<evidence type="ECO:0000256" key="1">
    <source>
        <dbReference type="ARBA" id="ARBA00009986"/>
    </source>
</evidence>
<dbReference type="Pfam" id="PF00171">
    <property type="entry name" value="Aldedh"/>
    <property type="match status" value="1"/>
</dbReference>
<keyword evidence="3 6" id="KW-0560">Oxidoreductase</keyword>
<feature type="domain" description="Aldehyde dehydrogenase" evidence="7">
    <location>
        <begin position="34"/>
        <end position="492"/>
    </location>
</feature>
<dbReference type="InterPro" id="IPR016163">
    <property type="entry name" value="Ald_DH_C"/>
</dbReference>
<dbReference type="PROSITE" id="PS00687">
    <property type="entry name" value="ALDEHYDE_DEHYDR_GLU"/>
    <property type="match status" value="1"/>
</dbReference>
<dbReference type="EMBL" id="CP058530">
    <property type="protein sequence ID" value="QLG29716.1"/>
    <property type="molecule type" value="Genomic_DNA"/>
</dbReference>
<dbReference type="Proteomes" id="UP000509750">
    <property type="component" value="Plasmid unnamed1"/>
</dbReference>
<keyword evidence="8" id="KW-0614">Plasmid</keyword>
<proteinExistence type="inferred from homology"/>
<comment type="similarity">
    <text evidence="1 6">Belongs to the aldehyde dehydrogenase family.</text>
</comment>
<evidence type="ECO:0000256" key="6">
    <source>
        <dbReference type="RuleBase" id="RU003345"/>
    </source>
</evidence>
<evidence type="ECO:0000313" key="8">
    <source>
        <dbReference type="EMBL" id="QLG29716.1"/>
    </source>
</evidence>
<dbReference type="OrthoDB" id="6342at2157"/>
<dbReference type="PANTHER" id="PTHR42986:SF1">
    <property type="entry name" value="BENZALDEHYDE DEHYDROGENASE YFMT"/>
    <property type="match status" value="1"/>
</dbReference>
<dbReference type="RefSeq" id="WP_179171290.1">
    <property type="nucleotide sequence ID" value="NZ_CP058530.1"/>
</dbReference>
<protein>
    <submittedName>
        <fullName evidence="8">Aldehyde dehydrogenase family protein</fullName>
    </submittedName>
</protein>
<dbReference type="GeneID" id="56030988"/>
<dbReference type="SUPFAM" id="SSF53720">
    <property type="entry name" value="ALDH-like"/>
    <property type="match status" value="1"/>
</dbReference>
<accession>A0A7D5KI31</accession>
<dbReference type="InterPro" id="IPR016161">
    <property type="entry name" value="Ald_DH/histidinol_DH"/>
</dbReference>
<gene>
    <name evidence="8" type="ORF">HUG10_19105</name>
</gene>
<dbReference type="GO" id="GO:0016620">
    <property type="term" value="F:oxidoreductase activity, acting on the aldehyde or oxo group of donors, NAD or NADP as acceptor"/>
    <property type="evidence" value="ECO:0007669"/>
    <property type="project" value="InterPro"/>
</dbReference>
<dbReference type="InterPro" id="IPR016162">
    <property type="entry name" value="Ald_DH_N"/>
</dbReference>
<dbReference type="FunFam" id="3.40.309.10:FF:000009">
    <property type="entry name" value="Aldehyde dehydrogenase A"/>
    <property type="match status" value="1"/>
</dbReference>
<evidence type="ECO:0000313" key="9">
    <source>
        <dbReference type="Proteomes" id="UP000509750"/>
    </source>
</evidence>
<name>A0A7D5KI31_9EURY</name>
<dbReference type="InterPro" id="IPR029510">
    <property type="entry name" value="Ald_DH_CS_GLU"/>
</dbReference>
<evidence type="ECO:0000259" key="7">
    <source>
        <dbReference type="Pfam" id="PF00171"/>
    </source>
</evidence>
<dbReference type="FunFam" id="3.40.605.10:FF:000007">
    <property type="entry name" value="NAD/NADP-dependent betaine aldehyde dehydrogenase"/>
    <property type="match status" value="1"/>
</dbReference>
<dbReference type="InterPro" id="IPR015590">
    <property type="entry name" value="Aldehyde_DH_dom"/>
</dbReference>
<comment type="subunit">
    <text evidence="2">Homotetramer.</text>
</comment>
<evidence type="ECO:0000256" key="3">
    <source>
        <dbReference type="ARBA" id="ARBA00023002"/>
    </source>
</evidence>
<dbReference type="Gene3D" id="3.40.605.10">
    <property type="entry name" value="Aldehyde Dehydrogenase, Chain A, domain 1"/>
    <property type="match status" value="1"/>
</dbReference>